<accession>A0A1H3WS49</accession>
<evidence type="ECO:0000313" key="2">
    <source>
        <dbReference type="Proteomes" id="UP000183469"/>
    </source>
</evidence>
<name>A0A1H3WS49_SELRU</name>
<dbReference type="Gene3D" id="3.40.50.2000">
    <property type="entry name" value="Glycogen Phosphorylase B"/>
    <property type="match status" value="1"/>
</dbReference>
<organism evidence="1 2">
    <name type="scientific">Selenomonas ruminantium</name>
    <dbReference type="NCBI Taxonomy" id="971"/>
    <lineage>
        <taxon>Bacteria</taxon>
        <taxon>Bacillati</taxon>
        <taxon>Bacillota</taxon>
        <taxon>Negativicutes</taxon>
        <taxon>Selenomonadales</taxon>
        <taxon>Selenomonadaceae</taxon>
        <taxon>Selenomonas</taxon>
    </lineage>
</organism>
<dbReference type="AlphaFoldDB" id="A0A1H3WS49"/>
<dbReference type="SUPFAM" id="SSF53756">
    <property type="entry name" value="UDP-Glycosyltransferase/glycogen phosphorylase"/>
    <property type="match status" value="1"/>
</dbReference>
<reference evidence="1 2" key="1">
    <citation type="submission" date="2016-10" db="EMBL/GenBank/DDBJ databases">
        <authorList>
            <person name="de Groot N.N."/>
        </authorList>
    </citation>
    <scope>NUCLEOTIDE SEQUENCE [LARGE SCALE GENOMIC DNA]</scope>
    <source>
        <strain evidence="1 2">DSM 2872</strain>
    </source>
</reference>
<proteinExistence type="predicted"/>
<protein>
    <submittedName>
        <fullName evidence="1">Uncharacterized protein</fullName>
    </submittedName>
</protein>
<dbReference type="EMBL" id="FNQG01000004">
    <property type="protein sequence ID" value="SDZ89018.1"/>
    <property type="molecule type" value="Genomic_DNA"/>
</dbReference>
<evidence type="ECO:0000313" key="1">
    <source>
        <dbReference type="EMBL" id="SDZ89018.1"/>
    </source>
</evidence>
<dbReference type="RefSeq" id="WP_074671456.1">
    <property type="nucleotide sequence ID" value="NZ_FNQG01000004.1"/>
</dbReference>
<dbReference type="Proteomes" id="UP000183469">
    <property type="component" value="Unassembled WGS sequence"/>
</dbReference>
<dbReference type="OrthoDB" id="2022569at2"/>
<gene>
    <name evidence="1" type="ORF">SAMN05660648_01082</name>
</gene>
<sequence>MRILVITRTAWRKDNSLGNTYSNLFGKLDNVEIGNIYLGDGLPDPDNYNVSSYYRISEKEIVKNLFNGKKIGEKLKQNEIDKQEKQIEERYNNVIMKIKKNRCSLFYLLRELVWKIGHPNLDSMMEYVKGFQPDLIFVSFYYAAYVDRIALYIKQRLNVPMVLEAAVDIYSLKQLSFDPFYWINRFYIRRMVRKTVNKAEKLYVISEKMQMDYEKMLGIPCSVLYKFPDITRKLYKYKEHDGDLNFLYTGNIGSGRWKTLGLIGSAVKENGLGTLRIYTPTPLNQKMKEVLSDCAVLAPISSNEVILEQNRADVLVHVESFNIADKLEVRYSISTKIMDYISVARCILAVGPSDIASMQYLSKRGLAFLCYNRGAIDDMVRKLGDNRVMIKAQADHNEHYIDMIKNDNSQIKFRDDMQRIVAEFNGKKINA</sequence>